<comment type="caution">
    <text evidence="1">The sequence shown here is derived from an EMBL/GenBank/DDBJ whole genome shotgun (WGS) entry which is preliminary data.</text>
</comment>
<name>A0A9D4IZK5_DREPO</name>
<evidence type="ECO:0000313" key="2">
    <source>
        <dbReference type="Proteomes" id="UP000828390"/>
    </source>
</evidence>
<reference evidence="1" key="1">
    <citation type="journal article" date="2019" name="bioRxiv">
        <title>The Genome of the Zebra Mussel, Dreissena polymorpha: A Resource for Invasive Species Research.</title>
        <authorList>
            <person name="McCartney M.A."/>
            <person name="Auch B."/>
            <person name="Kono T."/>
            <person name="Mallez S."/>
            <person name="Zhang Y."/>
            <person name="Obille A."/>
            <person name="Becker A."/>
            <person name="Abrahante J.E."/>
            <person name="Garbe J."/>
            <person name="Badalamenti J.P."/>
            <person name="Herman A."/>
            <person name="Mangelson H."/>
            <person name="Liachko I."/>
            <person name="Sullivan S."/>
            <person name="Sone E.D."/>
            <person name="Koren S."/>
            <person name="Silverstein K.A.T."/>
            <person name="Beckman K.B."/>
            <person name="Gohl D.M."/>
        </authorList>
    </citation>
    <scope>NUCLEOTIDE SEQUENCE</scope>
    <source>
        <strain evidence="1">Duluth1</strain>
        <tissue evidence="1">Whole animal</tissue>
    </source>
</reference>
<accession>A0A9D4IZK5</accession>
<reference evidence="1" key="2">
    <citation type="submission" date="2020-11" db="EMBL/GenBank/DDBJ databases">
        <authorList>
            <person name="McCartney M.A."/>
            <person name="Auch B."/>
            <person name="Kono T."/>
            <person name="Mallez S."/>
            <person name="Becker A."/>
            <person name="Gohl D.M."/>
            <person name="Silverstein K.A.T."/>
            <person name="Koren S."/>
            <person name="Bechman K.B."/>
            <person name="Herman A."/>
            <person name="Abrahante J.E."/>
            <person name="Garbe J."/>
        </authorList>
    </citation>
    <scope>NUCLEOTIDE SEQUENCE</scope>
    <source>
        <strain evidence="1">Duluth1</strain>
        <tissue evidence="1">Whole animal</tissue>
    </source>
</reference>
<proteinExistence type="predicted"/>
<gene>
    <name evidence="1" type="ORF">DPMN_168691</name>
</gene>
<dbReference type="EMBL" id="JAIWYP010000008">
    <property type="protein sequence ID" value="KAH3790489.1"/>
    <property type="molecule type" value="Genomic_DNA"/>
</dbReference>
<dbReference type="Proteomes" id="UP000828390">
    <property type="component" value="Unassembled WGS sequence"/>
</dbReference>
<organism evidence="1 2">
    <name type="scientific">Dreissena polymorpha</name>
    <name type="common">Zebra mussel</name>
    <name type="synonym">Mytilus polymorpha</name>
    <dbReference type="NCBI Taxonomy" id="45954"/>
    <lineage>
        <taxon>Eukaryota</taxon>
        <taxon>Metazoa</taxon>
        <taxon>Spiralia</taxon>
        <taxon>Lophotrochozoa</taxon>
        <taxon>Mollusca</taxon>
        <taxon>Bivalvia</taxon>
        <taxon>Autobranchia</taxon>
        <taxon>Heteroconchia</taxon>
        <taxon>Euheterodonta</taxon>
        <taxon>Imparidentia</taxon>
        <taxon>Neoheterodontei</taxon>
        <taxon>Myida</taxon>
        <taxon>Dreissenoidea</taxon>
        <taxon>Dreissenidae</taxon>
        <taxon>Dreissena</taxon>
    </lineage>
</organism>
<protein>
    <submittedName>
        <fullName evidence="1">Uncharacterized protein</fullName>
    </submittedName>
</protein>
<dbReference type="AlphaFoldDB" id="A0A9D4IZK5"/>
<sequence>MVPVPPRSIYDCLGDRSDVPIERVVAVPSAAKYRLYMYLLVYFNPTLRLRGHTDTELRIQAFEHKCLRKLFHNSFTEQNQRVRSEQD</sequence>
<evidence type="ECO:0000313" key="1">
    <source>
        <dbReference type="EMBL" id="KAH3790489.1"/>
    </source>
</evidence>
<keyword evidence="2" id="KW-1185">Reference proteome</keyword>